<comment type="caution">
    <text evidence="1">The sequence shown here is derived from an EMBL/GenBank/DDBJ whole genome shotgun (WGS) entry which is preliminary data.</text>
</comment>
<reference evidence="1 2" key="1">
    <citation type="submission" date="2019-05" db="EMBL/GenBank/DDBJ databases">
        <title>Another draft genome of Portunus trituberculatus and its Hox gene families provides insights of decapod evolution.</title>
        <authorList>
            <person name="Jeong J.-H."/>
            <person name="Song I."/>
            <person name="Kim S."/>
            <person name="Choi T."/>
            <person name="Kim D."/>
            <person name="Ryu S."/>
            <person name="Kim W."/>
        </authorList>
    </citation>
    <scope>NUCLEOTIDE SEQUENCE [LARGE SCALE GENOMIC DNA]</scope>
    <source>
        <tissue evidence="1">Muscle</tissue>
    </source>
</reference>
<sequence length="60" mass="6695">MYASMPDTIISVVLTTKRWDSDTETVIIPGKIRIIPPQVPPNGKGKIPQAPLLWGILRRD</sequence>
<accession>A0A5B7F5C3</accession>
<proteinExistence type="predicted"/>
<keyword evidence="2" id="KW-1185">Reference proteome</keyword>
<dbReference type="AlphaFoldDB" id="A0A5B7F5C3"/>
<evidence type="ECO:0000313" key="1">
    <source>
        <dbReference type="EMBL" id="MPC40303.1"/>
    </source>
</evidence>
<name>A0A5B7F5C3_PORTR</name>
<dbReference type="EMBL" id="VSRR010004647">
    <property type="protein sequence ID" value="MPC40303.1"/>
    <property type="molecule type" value="Genomic_DNA"/>
</dbReference>
<gene>
    <name evidence="1" type="ORF">E2C01_033858</name>
</gene>
<evidence type="ECO:0000313" key="2">
    <source>
        <dbReference type="Proteomes" id="UP000324222"/>
    </source>
</evidence>
<dbReference type="Proteomes" id="UP000324222">
    <property type="component" value="Unassembled WGS sequence"/>
</dbReference>
<protein>
    <submittedName>
        <fullName evidence="1">Uncharacterized protein</fullName>
    </submittedName>
</protein>
<organism evidence="1 2">
    <name type="scientific">Portunus trituberculatus</name>
    <name type="common">Swimming crab</name>
    <name type="synonym">Neptunus trituberculatus</name>
    <dbReference type="NCBI Taxonomy" id="210409"/>
    <lineage>
        <taxon>Eukaryota</taxon>
        <taxon>Metazoa</taxon>
        <taxon>Ecdysozoa</taxon>
        <taxon>Arthropoda</taxon>
        <taxon>Crustacea</taxon>
        <taxon>Multicrustacea</taxon>
        <taxon>Malacostraca</taxon>
        <taxon>Eumalacostraca</taxon>
        <taxon>Eucarida</taxon>
        <taxon>Decapoda</taxon>
        <taxon>Pleocyemata</taxon>
        <taxon>Brachyura</taxon>
        <taxon>Eubrachyura</taxon>
        <taxon>Portunoidea</taxon>
        <taxon>Portunidae</taxon>
        <taxon>Portuninae</taxon>
        <taxon>Portunus</taxon>
    </lineage>
</organism>